<evidence type="ECO:0000313" key="1">
    <source>
        <dbReference type="EMBL" id="ESO04113.1"/>
    </source>
</evidence>
<dbReference type="KEGG" id="hro:HELRODRAFT_173201"/>
<dbReference type="OrthoDB" id="8194540at2759"/>
<evidence type="ECO:0000313" key="3">
    <source>
        <dbReference type="Proteomes" id="UP000015101"/>
    </source>
</evidence>
<dbReference type="EMBL" id="KB096551">
    <property type="protein sequence ID" value="ESO04113.1"/>
    <property type="molecule type" value="Genomic_DNA"/>
</dbReference>
<dbReference type="RefSeq" id="XP_009018049.1">
    <property type="nucleotide sequence ID" value="XM_009019801.1"/>
</dbReference>
<evidence type="ECO:0000313" key="2">
    <source>
        <dbReference type="EnsemblMetazoa" id="HelroP173201"/>
    </source>
</evidence>
<organism evidence="2 3">
    <name type="scientific">Helobdella robusta</name>
    <name type="common">Californian leech</name>
    <dbReference type="NCBI Taxonomy" id="6412"/>
    <lineage>
        <taxon>Eukaryota</taxon>
        <taxon>Metazoa</taxon>
        <taxon>Spiralia</taxon>
        <taxon>Lophotrochozoa</taxon>
        <taxon>Annelida</taxon>
        <taxon>Clitellata</taxon>
        <taxon>Hirudinea</taxon>
        <taxon>Rhynchobdellida</taxon>
        <taxon>Glossiphoniidae</taxon>
        <taxon>Helobdella</taxon>
    </lineage>
</organism>
<dbReference type="EMBL" id="AMQM01004472">
    <property type="status" value="NOT_ANNOTATED_CDS"/>
    <property type="molecule type" value="Genomic_DNA"/>
</dbReference>
<protein>
    <submittedName>
        <fullName evidence="1 2">Uncharacterized protein</fullName>
    </submittedName>
</protein>
<dbReference type="HOGENOM" id="CLU_1588278_0_0_1"/>
<accession>T1F6J9</accession>
<dbReference type="GeneID" id="20204448"/>
<dbReference type="InParanoid" id="T1F6J9"/>
<gene>
    <name evidence="2" type="primary">20204448</name>
    <name evidence="1" type="ORF">HELRODRAFT_173201</name>
</gene>
<reference evidence="1 3" key="2">
    <citation type="journal article" date="2013" name="Nature">
        <title>Insights into bilaterian evolution from three spiralian genomes.</title>
        <authorList>
            <person name="Simakov O."/>
            <person name="Marletaz F."/>
            <person name="Cho S.J."/>
            <person name="Edsinger-Gonzales E."/>
            <person name="Havlak P."/>
            <person name="Hellsten U."/>
            <person name="Kuo D.H."/>
            <person name="Larsson T."/>
            <person name="Lv J."/>
            <person name="Arendt D."/>
            <person name="Savage R."/>
            <person name="Osoegawa K."/>
            <person name="de Jong P."/>
            <person name="Grimwood J."/>
            <person name="Chapman J.A."/>
            <person name="Shapiro H."/>
            <person name="Aerts A."/>
            <person name="Otillar R.P."/>
            <person name="Terry A.Y."/>
            <person name="Boore J.L."/>
            <person name="Grigoriev I.V."/>
            <person name="Lindberg D.R."/>
            <person name="Seaver E.C."/>
            <person name="Weisblat D.A."/>
            <person name="Putnam N.H."/>
            <person name="Rokhsar D.S."/>
        </authorList>
    </citation>
    <scope>NUCLEOTIDE SEQUENCE</scope>
</reference>
<keyword evidence="3" id="KW-1185">Reference proteome</keyword>
<dbReference type="Proteomes" id="UP000015101">
    <property type="component" value="Unassembled WGS sequence"/>
</dbReference>
<name>T1F6J9_HELRO</name>
<dbReference type="EnsemblMetazoa" id="HelroT173201">
    <property type="protein sequence ID" value="HelroP173201"/>
    <property type="gene ID" value="HelroG173201"/>
</dbReference>
<reference evidence="3" key="1">
    <citation type="submission" date="2012-12" db="EMBL/GenBank/DDBJ databases">
        <authorList>
            <person name="Hellsten U."/>
            <person name="Grimwood J."/>
            <person name="Chapman J.A."/>
            <person name="Shapiro H."/>
            <person name="Aerts A."/>
            <person name="Otillar R.P."/>
            <person name="Terry A.Y."/>
            <person name="Boore J.L."/>
            <person name="Simakov O."/>
            <person name="Marletaz F."/>
            <person name="Cho S.-J."/>
            <person name="Edsinger-Gonzales E."/>
            <person name="Havlak P."/>
            <person name="Kuo D.-H."/>
            <person name="Larsson T."/>
            <person name="Lv J."/>
            <person name="Arendt D."/>
            <person name="Savage R."/>
            <person name="Osoegawa K."/>
            <person name="de Jong P."/>
            <person name="Lindberg D.R."/>
            <person name="Seaver E.C."/>
            <person name="Weisblat D.A."/>
            <person name="Putnam N.H."/>
            <person name="Grigoriev I.V."/>
            <person name="Rokhsar D.S."/>
        </authorList>
    </citation>
    <scope>NUCLEOTIDE SEQUENCE</scope>
</reference>
<dbReference type="CTD" id="20204448"/>
<sequence>MATPTAKNVYKNAAGGTLTGKKLNIDWKTEKPIDNLVLKKFASKFPDLEKKKNNAVKASDEEYSSFRICIPEIEMVKIFNAEIWPLHANEYVEPVKNLGVWIDPELKMNKHVKNRAFEPLSHLAGQHVTTYVVYPFTNLERMDGWVGRGVGYPNKPAETARFEPGSWE</sequence>
<proteinExistence type="predicted"/>
<dbReference type="AlphaFoldDB" id="T1F6J9"/>
<reference evidence="2" key="3">
    <citation type="submission" date="2015-06" db="UniProtKB">
        <authorList>
            <consortium name="EnsemblMetazoa"/>
        </authorList>
    </citation>
    <scope>IDENTIFICATION</scope>
</reference>